<organism evidence="1">
    <name type="scientific">Salmonella enterica</name>
    <name type="common">Salmonella choleraesuis</name>
    <dbReference type="NCBI Taxonomy" id="28901"/>
    <lineage>
        <taxon>Bacteria</taxon>
        <taxon>Pseudomonadati</taxon>
        <taxon>Pseudomonadota</taxon>
        <taxon>Gammaproteobacteria</taxon>
        <taxon>Enterobacterales</taxon>
        <taxon>Enterobacteriaceae</taxon>
        <taxon>Salmonella</taxon>
    </lineage>
</organism>
<gene>
    <name evidence="1" type="ORF">A7S51_07975</name>
</gene>
<accession>A0A3F3J1B0</accession>
<reference evidence="1" key="1">
    <citation type="submission" date="2016-09" db="EMBL/GenBank/DDBJ databases">
        <title>Whole genome sequencing of Salmonella enterica.</title>
        <authorList>
            <person name="Bell R."/>
        </authorList>
    </citation>
    <scope>NUCLEOTIDE SEQUENCE [LARGE SCALE GENOMIC DNA]</scope>
    <source>
        <strain evidence="1">CFSAN044929</strain>
    </source>
</reference>
<evidence type="ECO:0000313" key="1">
    <source>
        <dbReference type="EMBL" id="OHJ54044.1"/>
    </source>
</evidence>
<dbReference type="EMBL" id="MLTE01000004">
    <property type="protein sequence ID" value="OHJ54044.1"/>
    <property type="molecule type" value="Genomic_DNA"/>
</dbReference>
<name>A0A3F3J1B0_SALER</name>
<comment type="caution">
    <text evidence="1">The sequence shown here is derived from an EMBL/GenBank/DDBJ whole genome shotgun (WGS) entry which is preliminary data.</text>
</comment>
<sequence>MDKPRIYRTDGDVLLNLQRSLDLMNCATRILGSGEKSMQMYVMSLVDVAAHLTQLSTNALDLGEQTGDEHGACNG</sequence>
<proteinExistence type="predicted"/>
<dbReference type="RefSeq" id="WP_070801498.1">
    <property type="nucleotide sequence ID" value="NZ_MLTE01000004.1"/>
</dbReference>
<protein>
    <submittedName>
        <fullName evidence="1">Uncharacterized protein</fullName>
    </submittedName>
</protein>
<dbReference type="Proteomes" id="UP000866740">
    <property type="component" value="Unassembled WGS sequence"/>
</dbReference>
<dbReference type="AlphaFoldDB" id="A0A3F3J1B0"/>